<proteinExistence type="predicted"/>
<dbReference type="Proteomes" id="UP000004810">
    <property type="component" value="Unassembled WGS sequence"/>
</dbReference>
<reference evidence="2" key="1">
    <citation type="submission" date="2012-08" db="EMBL/GenBank/DDBJ databases">
        <title>The Genome Sequence of Wuchereria bancrofti.</title>
        <authorList>
            <person name="Nutman T.B."/>
            <person name="Fink D.L."/>
            <person name="Russ C."/>
            <person name="Young S."/>
            <person name="Zeng Q."/>
            <person name="Koehrsen M."/>
            <person name="Alvarado L."/>
            <person name="Berlin A."/>
            <person name="Chapman S.B."/>
            <person name="Chen Z."/>
            <person name="Freedman E."/>
            <person name="Gellesch M."/>
            <person name="Goldberg J."/>
            <person name="Griggs A."/>
            <person name="Gujja S."/>
            <person name="Heilman E.R."/>
            <person name="Heiman D."/>
            <person name="Hepburn T."/>
            <person name="Howarth C."/>
            <person name="Jen D."/>
            <person name="Larson L."/>
            <person name="Lewis B."/>
            <person name="Mehta T."/>
            <person name="Park D."/>
            <person name="Pearson M."/>
            <person name="Roberts A."/>
            <person name="Saif S."/>
            <person name="Shea T."/>
            <person name="Shenoy N."/>
            <person name="Sisk P."/>
            <person name="Stolte C."/>
            <person name="Sykes S."/>
            <person name="Walk T."/>
            <person name="White J."/>
            <person name="Yandava C."/>
            <person name="Haas B."/>
            <person name="Henn M.R."/>
            <person name="Nusbaum C."/>
            <person name="Birren B."/>
        </authorList>
    </citation>
    <scope>NUCLEOTIDE SEQUENCE [LARGE SCALE GENOMIC DNA]</scope>
    <source>
        <strain evidence="2">NA</strain>
    </source>
</reference>
<protein>
    <submittedName>
        <fullName evidence="1">Uncharacterized protein</fullName>
    </submittedName>
</protein>
<evidence type="ECO:0000313" key="1">
    <source>
        <dbReference type="EMBL" id="EJW83789.1"/>
    </source>
</evidence>
<gene>
    <name evidence="1" type="ORF">WUBG_05299</name>
</gene>
<sequence length="50" mass="5810">MAVGESTGNCPDVRYRWKIVLPVNKGFYKIYKAELQKTSIQEYSTRVLPM</sequence>
<organism evidence="1 2">
    <name type="scientific">Wuchereria bancrofti</name>
    <dbReference type="NCBI Taxonomy" id="6293"/>
    <lineage>
        <taxon>Eukaryota</taxon>
        <taxon>Metazoa</taxon>
        <taxon>Ecdysozoa</taxon>
        <taxon>Nematoda</taxon>
        <taxon>Chromadorea</taxon>
        <taxon>Rhabditida</taxon>
        <taxon>Spirurina</taxon>
        <taxon>Spiruromorpha</taxon>
        <taxon>Filarioidea</taxon>
        <taxon>Onchocercidae</taxon>
        <taxon>Wuchereria</taxon>
    </lineage>
</organism>
<dbReference type="EMBL" id="ADBV01001989">
    <property type="protein sequence ID" value="EJW83789.1"/>
    <property type="molecule type" value="Genomic_DNA"/>
</dbReference>
<comment type="caution">
    <text evidence="1">The sequence shown here is derived from an EMBL/GenBank/DDBJ whole genome shotgun (WGS) entry which is preliminary data.</text>
</comment>
<evidence type="ECO:0000313" key="2">
    <source>
        <dbReference type="Proteomes" id="UP000004810"/>
    </source>
</evidence>
<name>J9F8V4_WUCBA</name>
<accession>J9F8V4</accession>
<dbReference type="AlphaFoldDB" id="J9F8V4"/>